<dbReference type="EMBL" id="JBBKAM010000002">
    <property type="protein sequence ID" value="MEJ8644727.1"/>
    <property type="molecule type" value="Genomic_DNA"/>
</dbReference>
<protein>
    <submittedName>
        <fullName evidence="1">SRPBCC family protein</fullName>
    </submittedName>
</protein>
<evidence type="ECO:0000313" key="1">
    <source>
        <dbReference type="EMBL" id="MEJ8644727.1"/>
    </source>
</evidence>
<gene>
    <name evidence="1" type="ORF">WKI68_32500</name>
</gene>
<evidence type="ECO:0000313" key="2">
    <source>
        <dbReference type="Proteomes" id="UP001382904"/>
    </source>
</evidence>
<keyword evidence="2" id="KW-1185">Reference proteome</keyword>
<comment type="caution">
    <text evidence="1">The sequence shown here is derived from an EMBL/GenBank/DDBJ whole genome shotgun (WGS) entry which is preliminary data.</text>
</comment>
<organism evidence="1 2">
    <name type="scientific">Streptomyces caledonius</name>
    <dbReference type="NCBI Taxonomy" id="3134107"/>
    <lineage>
        <taxon>Bacteria</taxon>
        <taxon>Bacillati</taxon>
        <taxon>Actinomycetota</taxon>
        <taxon>Actinomycetes</taxon>
        <taxon>Kitasatosporales</taxon>
        <taxon>Streptomycetaceae</taxon>
        <taxon>Streptomyces</taxon>
    </lineage>
</organism>
<dbReference type="Proteomes" id="UP001382904">
    <property type="component" value="Unassembled WGS sequence"/>
</dbReference>
<dbReference type="SUPFAM" id="SSF55961">
    <property type="entry name" value="Bet v1-like"/>
    <property type="match status" value="1"/>
</dbReference>
<proteinExistence type="predicted"/>
<sequence>MGVYNVHERLLAAKASEVGALVDTLSAGEADRLWPGRVWDPMEFDRPLSVGAVGGHGPVRYTVAAYVPGTWVRFTFTGPRGFHGFHEFTVLPVDAERTLLRHTLAMSTSGLARVTWPLAWRPAHDACLEDSLDRAEQACTGTVARRARWSPYVRFLLAVARLAS</sequence>
<accession>A0ABU8UA04</accession>
<name>A0ABU8UA04_9ACTN</name>
<reference evidence="1 2" key="1">
    <citation type="submission" date="2024-03" db="EMBL/GenBank/DDBJ databases">
        <title>Novel Streptomyces species of biotechnological and ecological value are a feature of Machair soil.</title>
        <authorList>
            <person name="Prole J.R."/>
            <person name="Goodfellow M."/>
            <person name="Allenby N."/>
            <person name="Ward A.C."/>
        </authorList>
    </citation>
    <scope>NUCLEOTIDE SEQUENCE [LARGE SCALE GENOMIC DNA]</scope>
    <source>
        <strain evidence="1 2">MS1.HAVA.3</strain>
    </source>
</reference>